<dbReference type="PROSITE" id="PS50102">
    <property type="entry name" value="RRM"/>
    <property type="match status" value="1"/>
</dbReference>
<evidence type="ECO:0000256" key="3">
    <source>
        <dbReference type="SAM" id="MobiDB-lite"/>
    </source>
</evidence>
<feature type="compositionally biased region" description="Basic and acidic residues" evidence="3">
    <location>
        <begin position="311"/>
        <end position="324"/>
    </location>
</feature>
<keyword evidence="6" id="KW-1185">Reference proteome</keyword>
<dbReference type="InterPro" id="IPR012677">
    <property type="entry name" value="Nucleotide-bd_a/b_plait_sf"/>
</dbReference>
<dbReference type="OrthoDB" id="3265210at2759"/>
<sequence length="551" mass="61761">MITTALWNGCWYPAGTVSLKTYDPCTIIVTNLLLDTTIENMHTNFDKFGPIVEVRMVERPAAGDTVSAIVTFSTEEAAKLARARMSLQVLNGRRIFVNFVEYGSRGHPSPPSAHSSWREEPRKFTKAEFAGDDGRARKEETAKRKVAEAETAEAAAIAETAAATRALTSAEDILERASRLSDQREEEVVASEAKTRAANEALRRAERAVDEAQCAARAARVHANLMDEGFQAATLRAELACSAFKAAHVNVVSADNRVDRAKTSEEAAKLRTKAAKDVAARLSGASGGGAPAKEGARDDLQESIRRMQELRAQEEEDRHQRETTGPDDEEQASNQPRAGKEQRREEDRHAKESAANAEEVRRREEEEEERKAAEQRQKADAARCEAEAMQKAYDDAVRAETERCRRRDDDICSGVRSWWPATFALQRFELVSSEFDAIQFSERQPLTAGSVPWPTLLCPSKLDVADITWDMVDAFFEEVRSALAASEYRRLVEKTHRRFHPDKWRSRRLLVSVRDEDLRKRLESAGNIVAQAMTPLWRKSQGVLDSDEGWW</sequence>
<evidence type="ECO:0000313" key="5">
    <source>
        <dbReference type="EMBL" id="GJE92579.1"/>
    </source>
</evidence>
<dbReference type="InterPro" id="IPR035979">
    <property type="entry name" value="RBD_domain_sf"/>
</dbReference>
<dbReference type="Gene3D" id="3.30.70.330">
    <property type="match status" value="1"/>
</dbReference>
<organism evidence="5 6">
    <name type="scientific">Phanerochaete sordida</name>
    <dbReference type="NCBI Taxonomy" id="48140"/>
    <lineage>
        <taxon>Eukaryota</taxon>
        <taxon>Fungi</taxon>
        <taxon>Dikarya</taxon>
        <taxon>Basidiomycota</taxon>
        <taxon>Agaricomycotina</taxon>
        <taxon>Agaricomycetes</taxon>
        <taxon>Polyporales</taxon>
        <taxon>Phanerochaetaceae</taxon>
        <taxon>Phanerochaete</taxon>
    </lineage>
</organism>
<dbReference type="SUPFAM" id="SSF54928">
    <property type="entry name" value="RNA-binding domain, RBD"/>
    <property type="match status" value="1"/>
</dbReference>
<evidence type="ECO:0000256" key="2">
    <source>
        <dbReference type="SAM" id="Coils"/>
    </source>
</evidence>
<feature type="coiled-coil region" evidence="2">
    <location>
        <begin position="195"/>
        <end position="222"/>
    </location>
</feature>
<evidence type="ECO:0000313" key="6">
    <source>
        <dbReference type="Proteomes" id="UP000703269"/>
    </source>
</evidence>
<evidence type="ECO:0000256" key="1">
    <source>
        <dbReference type="PROSITE-ProRule" id="PRU00176"/>
    </source>
</evidence>
<protein>
    <submittedName>
        <fullName evidence="5">RNA-binding protein</fullName>
    </submittedName>
</protein>
<feature type="region of interest" description="Disordered" evidence="3">
    <location>
        <begin position="311"/>
        <end position="383"/>
    </location>
</feature>
<keyword evidence="1" id="KW-0694">RNA-binding</keyword>
<feature type="domain" description="RRM" evidence="4">
    <location>
        <begin position="25"/>
        <end position="102"/>
    </location>
</feature>
<dbReference type="AlphaFoldDB" id="A0A9P3GDY2"/>
<reference evidence="5 6" key="1">
    <citation type="submission" date="2021-08" db="EMBL/GenBank/DDBJ databases">
        <title>Draft Genome Sequence of Phanerochaete sordida strain YK-624.</title>
        <authorList>
            <person name="Mori T."/>
            <person name="Dohra H."/>
            <person name="Suzuki T."/>
            <person name="Kawagishi H."/>
            <person name="Hirai H."/>
        </authorList>
    </citation>
    <scope>NUCLEOTIDE SEQUENCE [LARGE SCALE GENOMIC DNA]</scope>
    <source>
        <strain evidence="5 6">YK-624</strain>
    </source>
</reference>
<dbReference type="CDD" id="cd00590">
    <property type="entry name" value="RRM_SF"/>
    <property type="match status" value="1"/>
</dbReference>
<dbReference type="GO" id="GO:0003723">
    <property type="term" value="F:RNA binding"/>
    <property type="evidence" value="ECO:0007669"/>
    <property type="project" value="UniProtKB-UniRule"/>
</dbReference>
<dbReference type="Proteomes" id="UP000703269">
    <property type="component" value="Unassembled WGS sequence"/>
</dbReference>
<proteinExistence type="predicted"/>
<feature type="compositionally biased region" description="Basic and acidic residues" evidence="3">
    <location>
        <begin position="338"/>
        <end position="383"/>
    </location>
</feature>
<dbReference type="EMBL" id="BPQB01000027">
    <property type="protein sequence ID" value="GJE92579.1"/>
    <property type="molecule type" value="Genomic_DNA"/>
</dbReference>
<accession>A0A9P3GDY2</accession>
<dbReference type="Pfam" id="PF00076">
    <property type="entry name" value="RRM_1"/>
    <property type="match status" value="1"/>
</dbReference>
<comment type="caution">
    <text evidence="5">The sequence shown here is derived from an EMBL/GenBank/DDBJ whole genome shotgun (WGS) entry which is preliminary data.</text>
</comment>
<gene>
    <name evidence="5" type="ORF">PsYK624_087340</name>
</gene>
<keyword evidence="2" id="KW-0175">Coiled coil</keyword>
<evidence type="ECO:0000259" key="4">
    <source>
        <dbReference type="PROSITE" id="PS50102"/>
    </source>
</evidence>
<dbReference type="SMART" id="SM00360">
    <property type="entry name" value="RRM"/>
    <property type="match status" value="1"/>
</dbReference>
<dbReference type="InterPro" id="IPR000504">
    <property type="entry name" value="RRM_dom"/>
</dbReference>
<name>A0A9P3GDY2_9APHY</name>